<name>A0A0G4HRJ0_9ALVE</name>
<feature type="compositionally biased region" description="Basic residues" evidence="4">
    <location>
        <begin position="582"/>
        <end position="594"/>
    </location>
</feature>
<feature type="compositionally biased region" description="Basic and acidic residues" evidence="4">
    <location>
        <begin position="555"/>
        <end position="581"/>
    </location>
</feature>
<reference evidence="5" key="1">
    <citation type="submission" date="2014-11" db="EMBL/GenBank/DDBJ databases">
        <authorList>
            <person name="Otto D Thomas"/>
            <person name="Naeem Raeece"/>
        </authorList>
    </citation>
    <scope>NUCLEOTIDE SEQUENCE</scope>
</reference>
<feature type="compositionally biased region" description="Basic and acidic residues" evidence="4">
    <location>
        <begin position="13"/>
        <end position="27"/>
    </location>
</feature>
<sequence>MEGRKLTARQRKLAKDRTAGNEQEGQKGDPGLGKAKEKEAREGERRRDVVEEKKKQSGKVPPLKDRFEWIQLTTKKAMKPNADPIHIWTSSRPVSERLLAKRLQDTLESNGKALWEACRIGDKEDAQRLLESPTDINFVVNGSNPLHEAARGGHYQVVEVLFRERLGEGPDFTVATENEGMSALQLAVAGGHVEVVRRIMTQIGDILRPPKSKAKQTEMERETINRRDKDGRTALHLAVKNNDGGSVANIVKCHQSFLATDAEGRNAFHLAVVGGHRNALVEMVNVTFHRQDKNAPLVVKKALNAPDKNGRTPLHIAIQRGDLEIVHTLVSRGADLAKQDMDGLSALHIAVGCKALECVRLLIARGAPLQLQDKKGYSPLHLSVDRARKLTDNTHDAGMPSVIYENSREFAIMILLISKGADLKLRDANGVAPKEIMGEIVRNWLVTNLALTYRSRLGVRSEVASSYREVPDGDDGLEEGSERSECEGMDAEGMDISVDSGPSGTAPVAAAAVAAPPGPKARAPPGRGRGGSRGLKAKGAGGEEEAMPKRGQKRGHCEVGGKEAEEGKAKKKIKGEDGKIGKDKKKKSPAQKRR</sequence>
<dbReference type="AlphaFoldDB" id="A0A0G4HRJ0"/>
<dbReference type="PRINTS" id="PR01415">
    <property type="entry name" value="ANKYRIN"/>
</dbReference>
<feature type="region of interest" description="Disordered" evidence="4">
    <location>
        <begin position="462"/>
        <end position="594"/>
    </location>
</feature>
<dbReference type="PROSITE" id="PS50297">
    <property type="entry name" value="ANK_REP_REGION"/>
    <property type="match status" value="3"/>
</dbReference>
<keyword evidence="1" id="KW-0677">Repeat</keyword>
<dbReference type="VEuPathDB" id="CryptoDB:Cvel_1292"/>
<dbReference type="PhylomeDB" id="A0A0G4HRJ0"/>
<feature type="repeat" description="ANK" evidence="3">
    <location>
        <begin position="342"/>
        <end position="374"/>
    </location>
</feature>
<dbReference type="InterPro" id="IPR002110">
    <property type="entry name" value="Ankyrin_rpt"/>
</dbReference>
<dbReference type="PANTHER" id="PTHR24178">
    <property type="entry name" value="MOLTING PROTEIN MLT-4"/>
    <property type="match status" value="1"/>
</dbReference>
<feature type="region of interest" description="Disordered" evidence="4">
    <location>
        <begin position="1"/>
        <end position="60"/>
    </location>
</feature>
<dbReference type="Pfam" id="PF12796">
    <property type="entry name" value="Ank_2"/>
    <property type="match status" value="2"/>
</dbReference>
<dbReference type="SUPFAM" id="SSF48403">
    <property type="entry name" value="Ankyrin repeat"/>
    <property type="match status" value="1"/>
</dbReference>
<feature type="repeat" description="ANK" evidence="3">
    <location>
        <begin position="141"/>
        <end position="163"/>
    </location>
</feature>
<feature type="compositionally biased region" description="Basic and acidic residues" evidence="4">
    <location>
        <begin position="34"/>
        <end position="55"/>
    </location>
</feature>
<dbReference type="Pfam" id="PF00023">
    <property type="entry name" value="Ank"/>
    <property type="match status" value="1"/>
</dbReference>
<accession>A0A0G4HRJ0</accession>
<dbReference type="PROSITE" id="PS50088">
    <property type="entry name" value="ANK_REPEAT"/>
    <property type="match status" value="3"/>
</dbReference>
<dbReference type="Gene3D" id="1.25.40.20">
    <property type="entry name" value="Ankyrin repeat-containing domain"/>
    <property type="match status" value="2"/>
</dbReference>
<gene>
    <name evidence="5" type="ORF">Cvel_1292</name>
</gene>
<dbReference type="SMART" id="SM00248">
    <property type="entry name" value="ANK"/>
    <property type="match status" value="7"/>
</dbReference>
<evidence type="ECO:0000313" key="5">
    <source>
        <dbReference type="EMBL" id="CEM46917.1"/>
    </source>
</evidence>
<evidence type="ECO:0000256" key="4">
    <source>
        <dbReference type="SAM" id="MobiDB-lite"/>
    </source>
</evidence>
<organism evidence="5">
    <name type="scientific">Chromera velia CCMP2878</name>
    <dbReference type="NCBI Taxonomy" id="1169474"/>
    <lineage>
        <taxon>Eukaryota</taxon>
        <taxon>Sar</taxon>
        <taxon>Alveolata</taxon>
        <taxon>Colpodellida</taxon>
        <taxon>Chromeraceae</taxon>
        <taxon>Chromera</taxon>
    </lineage>
</organism>
<feature type="repeat" description="ANK" evidence="3">
    <location>
        <begin position="309"/>
        <end position="341"/>
    </location>
</feature>
<evidence type="ECO:0000256" key="3">
    <source>
        <dbReference type="PROSITE-ProRule" id="PRU00023"/>
    </source>
</evidence>
<protein>
    <submittedName>
        <fullName evidence="5">Uncharacterized protein</fullName>
    </submittedName>
</protein>
<dbReference type="EMBL" id="CDMZ01003588">
    <property type="protein sequence ID" value="CEM46917.1"/>
    <property type="molecule type" value="Genomic_DNA"/>
</dbReference>
<dbReference type="InterPro" id="IPR036770">
    <property type="entry name" value="Ankyrin_rpt-contain_sf"/>
</dbReference>
<evidence type="ECO:0000256" key="1">
    <source>
        <dbReference type="ARBA" id="ARBA00022737"/>
    </source>
</evidence>
<proteinExistence type="predicted"/>
<keyword evidence="2 3" id="KW-0040">ANK repeat</keyword>
<evidence type="ECO:0000256" key="2">
    <source>
        <dbReference type="ARBA" id="ARBA00023043"/>
    </source>
</evidence>
<feature type="compositionally biased region" description="Basic residues" evidence="4">
    <location>
        <begin position="1"/>
        <end position="12"/>
    </location>
</feature>
<feature type="compositionally biased region" description="Low complexity" evidence="4">
    <location>
        <begin position="500"/>
        <end position="526"/>
    </location>
</feature>